<keyword evidence="6 12" id="KW-0805">Transcription regulation</keyword>
<feature type="domain" description="Nuclear receptor" evidence="14">
    <location>
        <begin position="21"/>
        <end position="96"/>
    </location>
</feature>
<dbReference type="FunFam" id="3.30.50.10:FF:000030">
    <property type="entry name" value="Nuclear Hormone Receptor family"/>
    <property type="match status" value="1"/>
</dbReference>
<keyword evidence="5 12" id="KW-0862">Zinc</keyword>
<evidence type="ECO:0000256" key="1">
    <source>
        <dbReference type="ARBA" id="ARBA00004123"/>
    </source>
</evidence>
<keyword evidence="9 12" id="KW-0675">Receptor</keyword>
<dbReference type="Gene3D" id="1.10.565.10">
    <property type="entry name" value="Retinoid X Receptor"/>
    <property type="match status" value="1"/>
</dbReference>
<keyword evidence="4 12" id="KW-0863">Zinc-finger</keyword>
<dbReference type="eggNOG" id="KOG3575">
    <property type="taxonomic scope" value="Eukaryota"/>
</dbReference>
<dbReference type="Gene3D" id="3.30.50.10">
    <property type="entry name" value="Erythroid Transcription Factor GATA-1, subunit A"/>
    <property type="match status" value="1"/>
</dbReference>
<evidence type="ECO:0000313" key="17">
    <source>
        <dbReference type="Proteomes" id="UP000008281"/>
    </source>
</evidence>
<keyword evidence="10 12" id="KW-0539">Nucleus</keyword>
<evidence type="ECO:0000313" key="16">
    <source>
        <dbReference type="EMBL" id="EFO88854.1"/>
    </source>
</evidence>
<dbReference type="PRINTS" id="PR00398">
    <property type="entry name" value="STRDHORMONER"/>
</dbReference>
<evidence type="ECO:0000256" key="7">
    <source>
        <dbReference type="ARBA" id="ARBA00023125"/>
    </source>
</evidence>
<dbReference type="InParanoid" id="E3M0S5"/>
<dbReference type="InterPro" id="IPR001628">
    <property type="entry name" value="Znf_hrmn_rcpt"/>
</dbReference>
<proteinExistence type="inferred from homology"/>
<dbReference type="Proteomes" id="UP000008281">
    <property type="component" value="Unassembled WGS sequence"/>
</dbReference>
<reference evidence="16" key="1">
    <citation type="submission" date="2007-07" db="EMBL/GenBank/DDBJ databases">
        <title>PCAP assembly of the Caenorhabditis remanei genome.</title>
        <authorList>
            <consortium name="The Caenorhabditis remanei Sequencing Consortium"/>
            <person name="Wilson R.K."/>
        </authorList>
    </citation>
    <scope>NUCLEOTIDE SEQUENCE [LARGE SCALE GENOMIC DNA]</scope>
    <source>
        <strain evidence="16">PB4641</strain>
    </source>
</reference>
<dbReference type="PRINTS" id="PR00047">
    <property type="entry name" value="STROIDFINGER"/>
</dbReference>
<dbReference type="PANTHER" id="PTHR47519">
    <property type="entry name" value="NUCLEAR HORMONE RECEPTOR FAMILY MEMBER NHR-31-RELATED"/>
    <property type="match status" value="1"/>
</dbReference>
<dbReference type="Pfam" id="PF00104">
    <property type="entry name" value="Hormone_recep"/>
    <property type="match status" value="1"/>
</dbReference>
<dbReference type="PROSITE" id="PS51030">
    <property type="entry name" value="NUCLEAR_REC_DBD_2"/>
    <property type="match status" value="1"/>
</dbReference>
<dbReference type="Pfam" id="PF00105">
    <property type="entry name" value="zf-C4"/>
    <property type="match status" value="1"/>
</dbReference>
<evidence type="ECO:0000256" key="8">
    <source>
        <dbReference type="ARBA" id="ARBA00023163"/>
    </source>
</evidence>
<feature type="region of interest" description="Disordered" evidence="13">
    <location>
        <begin position="400"/>
        <end position="470"/>
    </location>
</feature>
<dbReference type="PROSITE" id="PS00031">
    <property type="entry name" value="NUCLEAR_REC_DBD_1"/>
    <property type="match status" value="1"/>
</dbReference>
<dbReference type="InterPro" id="IPR035500">
    <property type="entry name" value="NHR-like_dom_sf"/>
</dbReference>
<dbReference type="HOGENOM" id="CLU_386480_0_0_1"/>
<dbReference type="InterPro" id="IPR049636">
    <property type="entry name" value="HNF4-like_DBD"/>
</dbReference>
<evidence type="ECO:0000256" key="9">
    <source>
        <dbReference type="ARBA" id="ARBA00023170"/>
    </source>
</evidence>
<evidence type="ECO:0000256" key="6">
    <source>
        <dbReference type="ARBA" id="ARBA00023015"/>
    </source>
</evidence>
<evidence type="ECO:0000259" key="15">
    <source>
        <dbReference type="PROSITE" id="PS51843"/>
    </source>
</evidence>
<dbReference type="SUPFAM" id="SSF57716">
    <property type="entry name" value="Glucocorticoid receptor-like (DNA-binding domain)"/>
    <property type="match status" value="1"/>
</dbReference>
<organism evidence="17">
    <name type="scientific">Caenorhabditis remanei</name>
    <name type="common">Caenorhabditis vulgaris</name>
    <dbReference type="NCBI Taxonomy" id="31234"/>
    <lineage>
        <taxon>Eukaryota</taxon>
        <taxon>Metazoa</taxon>
        <taxon>Ecdysozoa</taxon>
        <taxon>Nematoda</taxon>
        <taxon>Chromadorea</taxon>
        <taxon>Rhabditida</taxon>
        <taxon>Rhabditina</taxon>
        <taxon>Rhabditomorpha</taxon>
        <taxon>Rhabditoidea</taxon>
        <taxon>Rhabditidae</taxon>
        <taxon>Peloderinae</taxon>
        <taxon>Caenorhabditis</taxon>
    </lineage>
</organism>
<evidence type="ECO:0000256" key="10">
    <source>
        <dbReference type="ARBA" id="ARBA00023242"/>
    </source>
</evidence>
<keyword evidence="7 12" id="KW-0238">DNA-binding</keyword>
<dbReference type="CDD" id="cd06157">
    <property type="entry name" value="NR_LBD"/>
    <property type="match status" value="1"/>
</dbReference>
<dbReference type="EMBL" id="DS268421">
    <property type="protein sequence ID" value="EFO88854.1"/>
    <property type="molecule type" value="Genomic_DNA"/>
</dbReference>
<name>E3M0S5_CAERE</name>
<dbReference type="GO" id="GO:0003700">
    <property type="term" value="F:DNA-binding transcription factor activity"/>
    <property type="evidence" value="ECO:0007669"/>
    <property type="project" value="InterPro"/>
</dbReference>
<keyword evidence="8 12" id="KW-0804">Transcription</keyword>
<dbReference type="FunCoup" id="E3M0S5">
    <property type="interactions" value="13"/>
</dbReference>
<evidence type="ECO:0000256" key="3">
    <source>
        <dbReference type="ARBA" id="ARBA00022723"/>
    </source>
</evidence>
<feature type="region of interest" description="Disordered" evidence="13">
    <location>
        <begin position="95"/>
        <end position="118"/>
    </location>
</feature>
<dbReference type="SMART" id="SM00430">
    <property type="entry name" value="HOLI"/>
    <property type="match status" value="1"/>
</dbReference>
<dbReference type="SUPFAM" id="SSF48508">
    <property type="entry name" value="Nuclear receptor ligand-binding domain"/>
    <property type="match status" value="1"/>
</dbReference>
<dbReference type="OrthoDB" id="5854198at2759"/>
<evidence type="ECO:0000256" key="11">
    <source>
        <dbReference type="ARBA" id="ARBA00037512"/>
    </source>
</evidence>
<evidence type="ECO:0000256" key="13">
    <source>
        <dbReference type="SAM" id="MobiDB-lite"/>
    </source>
</evidence>
<gene>
    <name evidence="16" type="primary">Cre-nhr-119</name>
    <name evidence="16" type="ORF">CRE_06661</name>
</gene>
<keyword evidence="3 12" id="KW-0479">Metal-binding</keyword>
<protein>
    <submittedName>
        <fullName evidence="16">CRE-NHR-119 protein</fullName>
    </submittedName>
</protein>
<dbReference type="InterPro" id="IPR000536">
    <property type="entry name" value="Nucl_hrmn_rcpt_lig-bd"/>
</dbReference>
<dbReference type="GO" id="GO:0008270">
    <property type="term" value="F:zinc ion binding"/>
    <property type="evidence" value="ECO:0007669"/>
    <property type="project" value="UniProtKB-KW"/>
</dbReference>
<dbReference type="SMART" id="SM00399">
    <property type="entry name" value="ZnF_C4"/>
    <property type="match status" value="1"/>
</dbReference>
<dbReference type="InterPro" id="IPR001723">
    <property type="entry name" value="Nuclear_hrmn_rcpt"/>
</dbReference>
<feature type="compositionally biased region" description="Low complexity" evidence="13">
    <location>
        <begin position="406"/>
        <end position="420"/>
    </location>
</feature>
<feature type="compositionally biased region" description="Polar residues" evidence="13">
    <location>
        <begin position="646"/>
        <end position="671"/>
    </location>
</feature>
<dbReference type="InterPro" id="IPR052496">
    <property type="entry name" value="Orphan_Nuclear_Rcpt"/>
</dbReference>
<comment type="similarity">
    <text evidence="2 12">Belongs to the nuclear hormone receptor family.</text>
</comment>
<evidence type="ECO:0000256" key="12">
    <source>
        <dbReference type="RuleBase" id="RU004334"/>
    </source>
</evidence>
<keyword evidence="17" id="KW-1185">Reference proteome</keyword>
<dbReference type="GO" id="GO:0005634">
    <property type="term" value="C:nucleus"/>
    <property type="evidence" value="ECO:0007669"/>
    <property type="project" value="UniProtKB-SubCell"/>
</dbReference>
<comment type="function">
    <text evidence="11">Orphan nuclear receptor.</text>
</comment>
<accession>E3M0S5</accession>
<dbReference type="AlphaFoldDB" id="E3M0S5"/>
<evidence type="ECO:0000256" key="5">
    <source>
        <dbReference type="ARBA" id="ARBA00022833"/>
    </source>
</evidence>
<dbReference type="CDD" id="cd06960">
    <property type="entry name" value="NR_DBD_HNF4A"/>
    <property type="match status" value="1"/>
</dbReference>
<evidence type="ECO:0000259" key="14">
    <source>
        <dbReference type="PROSITE" id="PS51030"/>
    </source>
</evidence>
<evidence type="ECO:0000256" key="4">
    <source>
        <dbReference type="ARBA" id="ARBA00022771"/>
    </source>
</evidence>
<evidence type="ECO:0000256" key="2">
    <source>
        <dbReference type="ARBA" id="ARBA00005993"/>
    </source>
</evidence>
<feature type="region of interest" description="Disordered" evidence="13">
    <location>
        <begin position="635"/>
        <end position="671"/>
    </location>
</feature>
<comment type="subcellular location">
    <subcellularLocation>
        <location evidence="1 12">Nucleus</location>
    </subcellularLocation>
</comment>
<feature type="compositionally biased region" description="Polar residues" evidence="13">
    <location>
        <begin position="432"/>
        <end position="444"/>
    </location>
</feature>
<dbReference type="STRING" id="31234.E3M0S5"/>
<sequence length="723" mass="80968">MAASISRKSSLSQIATHSGANDTCRVCGDGNAKTHYGVVTCFGCKGFFRRTLKRPSEYTCRHNGNCVVDRHERNSCRYCRFKKCIDVGMDPKAVRPDRDATGRHYQGRQRRSKLSAEDEGEVDAEWMRKLPVDMRTTLMQLLNIDLIVGGGDGHTEPSKIYPLPFATSIKQLLEDPTLLDGKRTEMRYEAFREINPEELPCIAHRRLIAMIDWADHLFDMMDVNNMDDKVAIVKASYGPLMIFSLCANTARHKQADIVCLSTFGYISRYAPNSWAEPYHFGNQLAERCIDELIDPLRKMNLKEEEITLLKAIIVLNPYLKTITQDGSEAVMDLRDRIQETLYHVVRETHPKEVASSRFGNLLLFVPSVMMLGRLVMENLSFVDSFGQMNDRLVHDLLQEAPKVDQSRSPNNSSPPQSNLQMDTSPSPPINGDMTNGCSSSSQDEQLGGSNGLARRHSEPRMVHSSSSSSIESLNSYQSSLDGAASYQNQIGTLPYNLSCNSLPAQVNDFGVSLNGASSMPNLEMNECDPDYNVTITPDMYGGEYLSLFPLNISEKSSVLDMRQAMNVAHGGGMEIDEVSNGQVNNGMGTPNLERRDSMQLPQSPTNQQPMFYISTVESTKHKFTVTTTSYDRFQNGTNGHAYGENGYQQNGMPPQSGSFGQMPSQSNQSINQHETLCKTNSLPQQYMQSQQLQQQNYQDQVMYVSQNQMECDDANYINFNPPS</sequence>
<dbReference type="PROSITE" id="PS51843">
    <property type="entry name" value="NR_LBD"/>
    <property type="match status" value="1"/>
</dbReference>
<dbReference type="GO" id="GO:0000978">
    <property type="term" value="F:RNA polymerase II cis-regulatory region sequence-specific DNA binding"/>
    <property type="evidence" value="ECO:0007669"/>
    <property type="project" value="InterPro"/>
</dbReference>
<dbReference type="PANTHER" id="PTHR47519:SF4">
    <property type="entry name" value="NUCLEAR HORMONE RECEPTOR FAMILY"/>
    <property type="match status" value="1"/>
</dbReference>
<dbReference type="OMA" id="DAEWMRK"/>
<dbReference type="InterPro" id="IPR013088">
    <property type="entry name" value="Znf_NHR/GATA"/>
</dbReference>
<feature type="domain" description="NR LBD" evidence="15">
    <location>
        <begin position="164"/>
        <end position="401"/>
    </location>
</feature>